<evidence type="ECO:0000313" key="3">
    <source>
        <dbReference type="EMBL" id="KAL2614124.1"/>
    </source>
</evidence>
<keyword evidence="1" id="KW-0175">Coiled coil</keyword>
<keyword evidence="4" id="KW-1185">Reference proteome</keyword>
<evidence type="ECO:0000256" key="1">
    <source>
        <dbReference type="SAM" id="Coils"/>
    </source>
</evidence>
<feature type="compositionally biased region" description="Polar residues" evidence="2">
    <location>
        <begin position="8"/>
        <end position="24"/>
    </location>
</feature>
<gene>
    <name evidence="3" type="ORF">R1flu_025816</name>
</gene>
<feature type="coiled-coil region" evidence="1">
    <location>
        <begin position="68"/>
        <end position="98"/>
    </location>
</feature>
<evidence type="ECO:0000313" key="4">
    <source>
        <dbReference type="Proteomes" id="UP001605036"/>
    </source>
</evidence>
<comment type="caution">
    <text evidence="3">The sequence shown here is derived from an EMBL/GenBank/DDBJ whole genome shotgun (WGS) entry which is preliminary data.</text>
</comment>
<organism evidence="3 4">
    <name type="scientific">Riccia fluitans</name>
    <dbReference type="NCBI Taxonomy" id="41844"/>
    <lineage>
        <taxon>Eukaryota</taxon>
        <taxon>Viridiplantae</taxon>
        <taxon>Streptophyta</taxon>
        <taxon>Embryophyta</taxon>
        <taxon>Marchantiophyta</taxon>
        <taxon>Marchantiopsida</taxon>
        <taxon>Marchantiidae</taxon>
        <taxon>Marchantiales</taxon>
        <taxon>Ricciaceae</taxon>
        <taxon>Riccia</taxon>
    </lineage>
</organism>
<feature type="compositionally biased region" description="Basic and acidic residues" evidence="2">
    <location>
        <begin position="25"/>
        <end position="34"/>
    </location>
</feature>
<name>A0ABD1XYU2_9MARC</name>
<feature type="region of interest" description="Disordered" evidence="2">
    <location>
        <begin position="1"/>
        <end position="34"/>
    </location>
</feature>
<evidence type="ECO:0000256" key="2">
    <source>
        <dbReference type="SAM" id="MobiDB-lite"/>
    </source>
</evidence>
<dbReference type="AlphaFoldDB" id="A0ABD1XYU2"/>
<proteinExistence type="predicted"/>
<dbReference type="Proteomes" id="UP001605036">
    <property type="component" value="Unassembled WGS sequence"/>
</dbReference>
<dbReference type="EMBL" id="JBHFFA010000007">
    <property type="protein sequence ID" value="KAL2614124.1"/>
    <property type="molecule type" value="Genomic_DNA"/>
</dbReference>
<accession>A0ABD1XYU2</accession>
<reference evidence="3 4" key="1">
    <citation type="submission" date="2024-09" db="EMBL/GenBank/DDBJ databases">
        <title>Chromosome-scale assembly of Riccia fluitans.</title>
        <authorList>
            <person name="Paukszto L."/>
            <person name="Sawicki J."/>
            <person name="Karawczyk K."/>
            <person name="Piernik-Szablinska J."/>
            <person name="Szczecinska M."/>
            <person name="Mazdziarz M."/>
        </authorList>
    </citation>
    <scope>NUCLEOTIDE SEQUENCE [LARGE SCALE GENOMIC DNA]</scope>
    <source>
        <strain evidence="3">Rf_01</strain>
        <tissue evidence="3">Aerial parts of the thallus</tissue>
    </source>
</reference>
<protein>
    <submittedName>
        <fullName evidence="3">Uncharacterized protein</fullName>
    </submittedName>
</protein>
<sequence>MEEEGPASSLSAENQLTQLQNSLAESEREQEHLKNEVIRPLEDWIKQLATQLEHVQTSSGMTELLTEFNQVSHNLTEAQELNQQLQKKNLVLTKELRQKGVQELRP</sequence>